<comment type="similarity">
    <text evidence="2">Belongs to the ammonia transporter channel (TC 1.A.11.2) family.</text>
</comment>
<keyword evidence="3" id="KW-0813">Transport</keyword>
<dbReference type="Gene3D" id="1.10.3430.10">
    <property type="entry name" value="Ammonium transporter AmtB like domains"/>
    <property type="match status" value="1"/>
</dbReference>
<feature type="compositionally biased region" description="Basic and acidic residues" evidence="9">
    <location>
        <begin position="575"/>
        <end position="588"/>
    </location>
</feature>
<dbReference type="InterPro" id="IPR024041">
    <property type="entry name" value="NH4_transpt_AmtB-like_dom"/>
</dbReference>
<keyword evidence="7" id="KW-0924">Ammonia transport</keyword>
<feature type="transmembrane region" description="Helical" evidence="10">
    <location>
        <begin position="394"/>
        <end position="416"/>
    </location>
</feature>
<feature type="transmembrane region" description="Helical" evidence="10">
    <location>
        <begin position="105"/>
        <end position="124"/>
    </location>
</feature>
<comment type="caution">
    <text evidence="12">The sequence shown here is derived from an EMBL/GenBank/DDBJ whole genome shotgun (WGS) entry which is preliminary data.</text>
</comment>
<dbReference type="Proteomes" id="UP000236146">
    <property type="component" value="Unassembled WGS sequence"/>
</dbReference>
<evidence type="ECO:0000256" key="4">
    <source>
        <dbReference type="ARBA" id="ARBA00022692"/>
    </source>
</evidence>
<keyword evidence="4 10" id="KW-0812">Transmembrane</keyword>
<feature type="transmembrane region" description="Helical" evidence="10">
    <location>
        <begin position="362"/>
        <end position="382"/>
    </location>
</feature>
<evidence type="ECO:0000256" key="7">
    <source>
        <dbReference type="ARBA" id="ARBA00023177"/>
    </source>
</evidence>
<reference evidence="12 13" key="1">
    <citation type="submission" date="2016-10" db="EMBL/GenBank/DDBJ databases">
        <authorList>
            <person name="Varghese N."/>
        </authorList>
    </citation>
    <scope>NUCLEOTIDE SEQUENCE [LARGE SCALE GENOMIC DNA]</scope>
    <source>
        <strain evidence="12 13">KA00225</strain>
    </source>
</reference>
<sequence length="662" mass="70079">MDPQWALLAAALVFIITPGIALFYGGRERATSMVNMMMLSAGAIAVTTIVWTLWGWSLAFAGKDMAGGIFGDPMSGLLFRDSMVPDKGMFTSVYKNLGVSAELPAAFRLACAIVAVSLITGALAGRVRYAIWLIFVAFWITLVFAPISHMVYGGGLLSPNGAIAQAIGVSPRDFAGGSVLNITAAISALAIVFVIGGHAKFPLKKPLTNLISQAKGVFNNSRAGMKSNSVSDSKNSNKGKLERALWEDVARSSGNNTTVENSSQELMSSDASSASIRHPHNVPFVMLGIFIIWFGWLGLMIGSSTNLPFVAAYAWVSSTITASASMLAWGVTERLRYGRFTGLGAASGVMAGLAASSAAANVISPLCALILGVVVGVVTSLVSHSKTFSRYDGALHVVSVNGVAAVIGLITVGLFADCYGLFISWDWHQLVAQLCLIGITILYAGAVTAVVAFALEKLFGWRISEAKERKGVDLADQGERAYDFSAISQVRDVVTAEASDESADKTQVAVSVPADLANEAVDEASEVSETGAASGVDNPDSVAAESVVDDSVSAESEGDVAKSDVSGGDVEDSDIEVKESETDSKKDDTESDDDSEKESDESESEESETDNDESDNESSDDNKSESKSRNTDSKDSENNNSQNNKNTRYRKRNNKRNRSDNN</sequence>
<feature type="domain" description="Ammonium transporter AmtB-like" evidence="11">
    <location>
        <begin position="277"/>
        <end position="482"/>
    </location>
</feature>
<organism evidence="12 13">
    <name type="scientific">Gardnerella vaginalis</name>
    <dbReference type="NCBI Taxonomy" id="2702"/>
    <lineage>
        <taxon>Bacteria</taxon>
        <taxon>Bacillati</taxon>
        <taxon>Actinomycetota</taxon>
        <taxon>Actinomycetes</taxon>
        <taxon>Bifidobacteriales</taxon>
        <taxon>Bifidobacteriaceae</taxon>
        <taxon>Gardnerella</taxon>
    </lineage>
</organism>
<keyword evidence="5 10" id="KW-1133">Transmembrane helix</keyword>
<feature type="compositionally biased region" description="Basic and acidic residues" evidence="9">
    <location>
        <begin position="620"/>
        <end position="637"/>
    </location>
</feature>
<evidence type="ECO:0000256" key="10">
    <source>
        <dbReference type="SAM" id="Phobius"/>
    </source>
</evidence>
<feature type="transmembrane region" description="Helical" evidence="10">
    <location>
        <begin position="6"/>
        <end position="24"/>
    </location>
</feature>
<feature type="transmembrane region" description="Helical" evidence="10">
    <location>
        <begin position="174"/>
        <end position="195"/>
    </location>
</feature>
<evidence type="ECO:0000256" key="8">
    <source>
        <dbReference type="ARBA" id="ARBA00050025"/>
    </source>
</evidence>
<evidence type="ECO:0000256" key="2">
    <source>
        <dbReference type="ARBA" id="ARBA00005887"/>
    </source>
</evidence>
<dbReference type="SUPFAM" id="SSF111352">
    <property type="entry name" value="Ammonium transporter"/>
    <property type="match status" value="2"/>
</dbReference>
<feature type="domain" description="Ammonium transporter AmtB-like" evidence="11">
    <location>
        <begin position="5"/>
        <end position="198"/>
    </location>
</feature>
<feature type="transmembrane region" description="Helical" evidence="10">
    <location>
        <begin position="36"/>
        <end position="56"/>
    </location>
</feature>
<keyword evidence="6 10" id="KW-0472">Membrane</keyword>
<dbReference type="AlphaFoldDB" id="A0A2K1SV52"/>
<dbReference type="GO" id="GO:0008519">
    <property type="term" value="F:ammonium channel activity"/>
    <property type="evidence" value="ECO:0007669"/>
    <property type="project" value="InterPro"/>
</dbReference>
<proteinExistence type="inferred from homology"/>
<dbReference type="PANTHER" id="PTHR43029">
    <property type="entry name" value="AMMONIUM TRANSPORTER MEP2"/>
    <property type="match status" value="1"/>
</dbReference>
<evidence type="ECO:0000256" key="5">
    <source>
        <dbReference type="ARBA" id="ARBA00022989"/>
    </source>
</evidence>
<comment type="subcellular location">
    <subcellularLocation>
        <location evidence="1">Membrane</location>
        <topology evidence="1">Multi-pass membrane protein</topology>
    </subcellularLocation>
</comment>
<accession>A0A2K1SV52</accession>
<protein>
    <recommendedName>
        <fullName evidence="8">Ammonium transporter</fullName>
    </recommendedName>
</protein>
<dbReference type="EMBL" id="MNLH01000002">
    <property type="protein sequence ID" value="PNS43411.1"/>
    <property type="molecule type" value="Genomic_DNA"/>
</dbReference>
<evidence type="ECO:0000256" key="1">
    <source>
        <dbReference type="ARBA" id="ARBA00004141"/>
    </source>
</evidence>
<dbReference type="Pfam" id="PF00909">
    <property type="entry name" value="Ammonium_transp"/>
    <property type="match status" value="2"/>
</dbReference>
<dbReference type="OrthoDB" id="9814202at2"/>
<evidence type="ECO:0000256" key="9">
    <source>
        <dbReference type="SAM" id="MobiDB-lite"/>
    </source>
</evidence>
<feature type="compositionally biased region" description="Low complexity" evidence="9">
    <location>
        <begin position="540"/>
        <end position="555"/>
    </location>
</feature>
<feature type="transmembrane region" description="Helical" evidence="10">
    <location>
        <begin position="431"/>
        <end position="455"/>
    </location>
</feature>
<evidence type="ECO:0000313" key="13">
    <source>
        <dbReference type="Proteomes" id="UP000236146"/>
    </source>
</evidence>
<gene>
    <name evidence="12" type="ORF">BFS05_02190</name>
</gene>
<feature type="transmembrane region" description="Helical" evidence="10">
    <location>
        <begin position="282"/>
        <end position="301"/>
    </location>
</feature>
<dbReference type="PANTHER" id="PTHR43029:SF10">
    <property type="entry name" value="AMMONIUM TRANSPORTER MEP2"/>
    <property type="match status" value="1"/>
</dbReference>
<feature type="transmembrane region" description="Helical" evidence="10">
    <location>
        <begin position="131"/>
        <end position="154"/>
    </location>
</feature>
<evidence type="ECO:0000256" key="6">
    <source>
        <dbReference type="ARBA" id="ARBA00023136"/>
    </source>
</evidence>
<feature type="transmembrane region" description="Helical" evidence="10">
    <location>
        <begin position="307"/>
        <end position="330"/>
    </location>
</feature>
<dbReference type="InterPro" id="IPR029020">
    <property type="entry name" value="Ammonium/urea_transptr"/>
</dbReference>
<feature type="compositionally biased region" description="Basic residues" evidence="9">
    <location>
        <begin position="647"/>
        <end position="656"/>
    </location>
</feature>
<feature type="region of interest" description="Disordered" evidence="9">
    <location>
        <begin position="520"/>
        <end position="662"/>
    </location>
</feature>
<evidence type="ECO:0000259" key="11">
    <source>
        <dbReference type="Pfam" id="PF00909"/>
    </source>
</evidence>
<name>A0A2K1SV52_GARVA</name>
<dbReference type="GO" id="GO:0005886">
    <property type="term" value="C:plasma membrane"/>
    <property type="evidence" value="ECO:0007669"/>
    <property type="project" value="TreeGrafter"/>
</dbReference>
<feature type="compositionally biased region" description="Acidic residues" evidence="9">
    <location>
        <begin position="589"/>
        <end position="619"/>
    </location>
</feature>
<evidence type="ECO:0000313" key="12">
    <source>
        <dbReference type="EMBL" id="PNS43411.1"/>
    </source>
</evidence>
<dbReference type="InterPro" id="IPR001905">
    <property type="entry name" value="Ammonium_transpt"/>
</dbReference>
<evidence type="ECO:0000256" key="3">
    <source>
        <dbReference type="ARBA" id="ARBA00022448"/>
    </source>
</evidence>